<gene>
    <name evidence="1" type="ORF">MSVAZ_2073</name>
</gene>
<keyword evidence="2" id="KW-1185">Reference proteome</keyword>
<dbReference type="AlphaFoldDB" id="A0A0E3Q715"/>
<evidence type="ECO:0000313" key="1">
    <source>
        <dbReference type="EMBL" id="AKB44342.1"/>
    </source>
</evidence>
<dbReference type="EMBL" id="CP009520">
    <property type="protein sequence ID" value="AKB44342.1"/>
    <property type="molecule type" value="Genomic_DNA"/>
</dbReference>
<reference evidence="1 2" key="1">
    <citation type="submission" date="2014-07" db="EMBL/GenBank/DDBJ databases">
        <title>Methanogenic archaea and the global carbon cycle.</title>
        <authorList>
            <person name="Henriksen J.R."/>
            <person name="Luke J."/>
            <person name="Reinhart S."/>
            <person name="Benedict M.N."/>
            <person name="Youngblut N.D."/>
            <person name="Metcalf M.E."/>
            <person name="Whitaker R.J."/>
            <person name="Metcalf W.W."/>
        </authorList>
    </citation>
    <scope>NUCLEOTIDE SEQUENCE [LARGE SCALE GENOMIC DNA]</scope>
    <source>
        <strain evidence="1 2">Z-761</strain>
    </source>
</reference>
<dbReference type="HOGENOM" id="CLU_2766167_0_0_2"/>
<proteinExistence type="predicted"/>
<evidence type="ECO:0000313" key="2">
    <source>
        <dbReference type="Proteomes" id="UP000033096"/>
    </source>
</evidence>
<name>A0A0E3Q715_9EURY</name>
<sequence>MVSRAVKIWVMGLNPGVRAPGSSKGTSLITKRLASMSVRTNHHLKGFRGNYESPEKCLTEALRGDIRDT</sequence>
<dbReference type="Proteomes" id="UP000033096">
    <property type="component" value="Chromosome"/>
</dbReference>
<organism evidence="1 2">
    <name type="scientific">Methanosarcina vacuolata Z-761</name>
    <dbReference type="NCBI Taxonomy" id="1434123"/>
    <lineage>
        <taxon>Archaea</taxon>
        <taxon>Methanobacteriati</taxon>
        <taxon>Methanobacteriota</taxon>
        <taxon>Stenosarchaea group</taxon>
        <taxon>Methanomicrobia</taxon>
        <taxon>Methanosarcinales</taxon>
        <taxon>Methanosarcinaceae</taxon>
        <taxon>Methanosarcina</taxon>
    </lineage>
</organism>
<protein>
    <submittedName>
        <fullName evidence="1">Uncharacterized protein</fullName>
    </submittedName>
</protein>
<dbReference type="KEGG" id="mvc:MSVAZ_2073"/>
<accession>A0A0E3Q715</accession>
<dbReference type="PATRIC" id="fig|1434123.4.peg.2529"/>
<dbReference type="STRING" id="1434123.MSVAZ_2073"/>